<proteinExistence type="predicted"/>
<evidence type="ECO:0000313" key="2">
    <source>
        <dbReference type="Proteomes" id="UP000256877"/>
    </source>
</evidence>
<name>A0A371QXS3_9CREN</name>
<protein>
    <submittedName>
        <fullName evidence="1">Uncharacterized protein</fullName>
    </submittedName>
</protein>
<dbReference type="AlphaFoldDB" id="A0A371QXS3"/>
<dbReference type="EMBL" id="NMUF01000061">
    <property type="protein sequence ID" value="RFA95248.1"/>
    <property type="molecule type" value="Genomic_DNA"/>
</dbReference>
<comment type="caution">
    <text evidence="1">The sequence shown here is derived from an EMBL/GenBank/DDBJ whole genome shotgun (WGS) entry which is preliminary data.</text>
</comment>
<dbReference type="InterPro" id="IPR029044">
    <property type="entry name" value="Nucleotide-diphossugar_trans"/>
</dbReference>
<organism evidence="1 2">
    <name type="scientific">Pyrobaculum aerophilum</name>
    <dbReference type="NCBI Taxonomy" id="13773"/>
    <lineage>
        <taxon>Archaea</taxon>
        <taxon>Thermoproteota</taxon>
        <taxon>Thermoprotei</taxon>
        <taxon>Thermoproteales</taxon>
        <taxon>Thermoproteaceae</taxon>
        <taxon>Pyrobaculum</taxon>
    </lineage>
</organism>
<accession>A0A371QXS3</accession>
<dbReference type="Proteomes" id="UP000256877">
    <property type="component" value="Unassembled WGS sequence"/>
</dbReference>
<gene>
    <name evidence="1" type="ORF">CGL52_13205</name>
</gene>
<dbReference type="RefSeq" id="WP_116430654.1">
    <property type="nucleotide sequence ID" value="NZ_NMUF01000061.1"/>
</dbReference>
<dbReference type="Gene3D" id="3.90.550.10">
    <property type="entry name" value="Spore Coat Polysaccharide Biosynthesis Protein SpsA, Chain A"/>
    <property type="match status" value="1"/>
</dbReference>
<evidence type="ECO:0000313" key="1">
    <source>
        <dbReference type="EMBL" id="RFA95248.1"/>
    </source>
</evidence>
<reference evidence="1 2" key="1">
    <citation type="submission" date="2017-07" db="EMBL/GenBank/DDBJ databases">
        <title>Draft genome sequence of aerobic hyperthermophilic archaea, Pyrobaculum aerophilum YKB31 and YKB32.</title>
        <authorList>
            <person name="Mochizuki T."/>
            <person name="Berliner A.J."/>
            <person name="Yoshida-Takashima Y."/>
            <person name="Takaki Y."/>
            <person name="Nunoura T."/>
            <person name="Takai K."/>
        </authorList>
    </citation>
    <scope>NUCLEOTIDE SEQUENCE [LARGE SCALE GENOMIC DNA]</scope>
    <source>
        <strain evidence="1 2">YKB32</strain>
    </source>
</reference>
<sequence length="351" mass="41503">MRLEVLRHWTTKLLKREITYYDYVMFLLRRIFVKMQTTYNTHLKKVTYIDRSQGKEVGVVILTGLYPITWDVVFRRVYEFSGNFDVTVLNAGGLNREKAIRLSEEFGFSYLEGTPNNYVALQNYYIMNSSHKIIIKMDDDVFLTNYTLKNLLDAYKRLREAGFDIGFVAPVLNVNNVTYYHFLKTLDLLSEYEALFEKAIFIRNWTKQAIWLDPQVARWIWERSLPLNETAEKFNYKNKEQIDVIPVRFSIQLILFEKSFLEFIGGMVSPGPKFLGDENPQETPQNNIKLPRLLVPFGDEESMNFFADIYMAGRFIALDSFAGHLAYAPQRFYMIEWFKNNKEKFVEDIRK</sequence>